<dbReference type="Gene3D" id="2.60.40.10">
    <property type="entry name" value="Immunoglobulins"/>
    <property type="match status" value="1"/>
</dbReference>
<feature type="domain" description="PKD" evidence="2">
    <location>
        <begin position="255"/>
        <end position="310"/>
    </location>
</feature>
<proteinExistence type="predicted"/>
<dbReference type="Pfam" id="PF18911">
    <property type="entry name" value="PKD_4"/>
    <property type="match status" value="1"/>
</dbReference>
<dbReference type="SUPFAM" id="SSF49299">
    <property type="entry name" value="PKD domain"/>
    <property type="match status" value="1"/>
</dbReference>
<feature type="non-terminal residue" evidence="3">
    <location>
        <position position="310"/>
    </location>
</feature>
<feature type="region of interest" description="Disordered" evidence="1">
    <location>
        <begin position="291"/>
        <end position="310"/>
    </location>
</feature>
<evidence type="ECO:0000313" key="3">
    <source>
        <dbReference type="EMBL" id="SVB66306.1"/>
    </source>
</evidence>
<evidence type="ECO:0000256" key="1">
    <source>
        <dbReference type="SAM" id="MobiDB-lite"/>
    </source>
</evidence>
<dbReference type="PROSITE" id="PS50093">
    <property type="entry name" value="PKD"/>
    <property type="match status" value="1"/>
</dbReference>
<reference evidence="3" key="1">
    <citation type="submission" date="2018-05" db="EMBL/GenBank/DDBJ databases">
        <authorList>
            <person name="Lanie J.A."/>
            <person name="Ng W.-L."/>
            <person name="Kazmierczak K.M."/>
            <person name="Andrzejewski T.M."/>
            <person name="Davidsen T.M."/>
            <person name="Wayne K.J."/>
            <person name="Tettelin H."/>
            <person name="Glass J.I."/>
            <person name="Rusch D."/>
            <person name="Podicherti R."/>
            <person name="Tsui H.-C.T."/>
            <person name="Winkler M.E."/>
        </authorList>
    </citation>
    <scope>NUCLEOTIDE SEQUENCE</scope>
</reference>
<gene>
    <name evidence="3" type="ORF">METZ01_LOCUS219160</name>
</gene>
<accession>A0A382FT97</accession>
<dbReference type="InterPro" id="IPR000601">
    <property type="entry name" value="PKD_dom"/>
</dbReference>
<dbReference type="InterPro" id="IPR013783">
    <property type="entry name" value="Ig-like_fold"/>
</dbReference>
<protein>
    <recommendedName>
        <fullName evidence="2">PKD domain-containing protein</fullName>
    </recommendedName>
</protein>
<evidence type="ECO:0000259" key="2">
    <source>
        <dbReference type="PROSITE" id="PS50093"/>
    </source>
</evidence>
<name>A0A382FT97_9ZZZZ</name>
<sequence>MGFSQDFSATINAAGGSSEYGLTFGFNPNATDGYDSDYDQYAPPAPPPPAFDAALSYGSDRYYTQILAGDGNLSEHVYDIALSYGSDNLITITWDNTGWSDMMSSCVLQDAFGGLLGIDIDMTQENSLTLTNPAFNTLKLKVTPNDYSTPADPSISITSPMDGATMSDNDFSVSFDVENFSVGSGSDYDGHVHAFVDGSSNAYGSYMVYSTDPIELTGVPDGDHSIMLQLVDTSHQPFDPSIESSINISVDTSVPNTAPEASYTWTADDLTVMFTNTSTDEDGDALSYSWEFGDGNSSTDESPTHMYDAA</sequence>
<dbReference type="InterPro" id="IPR035986">
    <property type="entry name" value="PKD_dom_sf"/>
</dbReference>
<dbReference type="EMBL" id="UINC01051764">
    <property type="protein sequence ID" value="SVB66306.1"/>
    <property type="molecule type" value="Genomic_DNA"/>
</dbReference>
<organism evidence="3">
    <name type="scientific">marine metagenome</name>
    <dbReference type="NCBI Taxonomy" id="408172"/>
    <lineage>
        <taxon>unclassified sequences</taxon>
        <taxon>metagenomes</taxon>
        <taxon>ecological metagenomes</taxon>
    </lineage>
</organism>
<dbReference type="AlphaFoldDB" id="A0A382FT97"/>